<evidence type="ECO:0000256" key="1">
    <source>
        <dbReference type="SAM" id="MobiDB-lite"/>
    </source>
</evidence>
<evidence type="ECO:0000256" key="2">
    <source>
        <dbReference type="SAM" id="SignalP"/>
    </source>
</evidence>
<evidence type="ECO:0000313" key="3">
    <source>
        <dbReference type="EMBL" id="KAJ8881947.1"/>
    </source>
</evidence>
<name>A0ABQ9HCG4_9NEOP</name>
<feature type="chain" id="PRO_5045440361" evidence="2">
    <location>
        <begin position="23"/>
        <end position="288"/>
    </location>
</feature>
<sequence length="288" mass="31785">MSSTTLNSTLLMMCLFCPLTLPQTCSPGGVTCAVTPKALMCRSVVRYWDVTAAFFKLQGRSSLRSLQRQFEAVLQASGEIEPCRRLRRGERGLPQTKECSLTYAAVHDEDTINGAGKTIFCHQTQNPEKLPPIQNALLHHCKRSIYQASIWACAHMAAIQSPDPCQHGWKKEAVWTNNPTVSTACQDMVMRGCEKKLQTESRICWMVRFGAGKFFISLKSFKLSNEGRQSVLSHAKGPKHIGTCLQPTISIFAKSTRSEQCDVPSLKSCSSHTSNSSSTFNSSSAPVM</sequence>
<comment type="caution">
    <text evidence="3">The sequence shown here is derived from an EMBL/GenBank/DDBJ whole genome shotgun (WGS) entry which is preliminary data.</text>
</comment>
<gene>
    <name evidence="3" type="ORF">PR048_018434</name>
</gene>
<dbReference type="EMBL" id="JARBHB010000006">
    <property type="protein sequence ID" value="KAJ8881947.1"/>
    <property type="molecule type" value="Genomic_DNA"/>
</dbReference>
<keyword evidence="2" id="KW-0732">Signal</keyword>
<feature type="region of interest" description="Disordered" evidence="1">
    <location>
        <begin position="265"/>
        <end position="288"/>
    </location>
</feature>
<feature type="signal peptide" evidence="2">
    <location>
        <begin position="1"/>
        <end position="22"/>
    </location>
</feature>
<proteinExistence type="predicted"/>
<keyword evidence="4" id="KW-1185">Reference proteome</keyword>
<organism evidence="3 4">
    <name type="scientific">Dryococelus australis</name>
    <dbReference type="NCBI Taxonomy" id="614101"/>
    <lineage>
        <taxon>Eukaryota</taxon>
        <taxon>Metazoa</taxon>
        <taxon>Ecdysozoa</taxon>
        <taxon>Arthropoda</taxon>
        <taxon>Hexapoda</taxon>
        <taxon>Insecta</taxon>
        <taxon>Pterygota</taxon>
        <taxon>Neoptera</taxon>
        <taxon>Polyneoptera</taxon>
        <taxon>Phasmatodea</taxon>
        <taxon>Verophasmatodea</taxon>
        <taxon>Anareolatae</taxon>
        <taxon>Phasmatidae</taxon>
        <taxon>Eurycanthinae</taxon>
        <taxon>Dryococelus</taxon>
    </lineage>
</organism>
<accession>A0ABQ9HCG4</accession>
<reference evidence="3 4" key="1">
    <citation type="submission" date="2023-02" db="EMBL/GenBank/DDBJ databases">
        <title>LHISI_Scaffold_Assembly.</title>
        <authorList>
            <person name="Stuart O.P."/>
            <person name="Cleave R."/>
            <person name="Magrath M.J.L."/>
            <person name="Mikheyev A.S."/>
        </authorList>
    </citation>
    <scope>NUCLEOTIDE SEQUENCE [LARGE SCALE GENOMIC DNA]</scope>
    <source>
        <strain evidence="3">Daus_M_001</strain>
        <tissue evidence="3">Leg muscle</tissue>
    </source>
</reference>
<evidence type="ECO:0000313" key="4">
    <source>
        <dbReference type="Proteomes" id="UP001159363"/>
    </source>
</evidence>
<protein>
    <submittedName>
        <fullName evidence="3">Uncharacterized protein</fullName>
    </submittedName>
</protein>
<dbReference type="Proteomes" id="UP001159363">
    <property type="component" value="Chromosome 5"/>
</dbReference>